<gene>
    <name evidence="4" type="primary">LOC127751175</name>
</gene>
<dbReference type="PANTHER" id="PTHR11552:SF147">
    <property type="entry name" value="CHOLINE DEHYDROGENASE, MITOCHONDRIAL"/>
    <property type="match status" value="1"/>
</dbReference>
<feature type="domain" description="Glucose-methanol-choline oxidoreductase C-terminal" evidence="2">
    <location>
        <begin position="60"/>
        <end position="201"/>
    </location>
</feature>
<name>A0A9C6X6T3_FRAOC</name>
<dbReference type="GO" id="GO:0016614">
    <property type="term" value="F:oxidoreductase activity, acting on CH-OH group of donors"/>
    <property type="evidence" value="ECO:0007669"/>
    <property type="project" value="InterPro"/>
</dbReference>
<dbReference type="InterPro" id="IPR007867">
    <property type="entry name" value="GMC_OxRtase_C"/>
</dbReference>
<keyword evidence="3" id="KW-1185">Reference proteome</keyword>
<dbReference type="Gene3D" id="3.50.50.60">
    <property type="entry name" value="FAD/NAD(P)-binding domain"/>
    <property type="match status" value="1"/>
</dbReference>
<dbReference type="SUPFAM" id="SSF54373">
    <property type="entry name" value="FAD-linked reductases, C-terminal domain"/>
    <property type="match status" value="1"/>
</dbReference>
<dbReference type="KEGG" id="foc:127751175"/>
<dbReference type="Gene3D" id="3.30.560.10">
    <property type="entry name" value="Glucose Oxidase, domain 3"/>
    <property type="match status" value="1"/>
</dbReference>
<dbReference type="OrthoDB" id="269227at2759"/>
<organism evidence="3 4">
    <name type="scientific">Frankliniella occidentalis</name>
    <name type="common">Western flower thrips</name>
    <name type="synonym">Euthrips occidentalis</name>
    <dbReference type="NCBI Taxonomy" id="133901"/>
    <lineage>
        <taxon>Eukaryota</taxon>
        <taxon>Metazoa</taxon>
        <taxon>Ecdysozoa</taxon>
        <taxon>Arthropoda</taxon>
        <taxon>Hexapoda</taxon>
        <taxon>Insecta</taxon>
        <taxon>Pterygota</taxon>
        <taxon>Neoptera</taxon>
        <taxon>Paraneoptera</taxon>
        <taxon>Thysanoptera</taxon>
        <taxon>Terebrantia</taxon>
        <taxon>Thripoidea</taxon>
        <taxon>Thripidae</taxon>
        <taxon>Frankliniella</taxon>
    </lineage>
</organism>
<evidence type="ECO:0000313" key="3">
    <source>
        <dbReference type="Proteomes" id="UP000504606"/>
    </source>
</evidence>
<proteinExistence type="inferred from homology"/>
<dbReference type="InterPro" id="IPR036188">
    <property type="entry name" value="FAD/NAD-bd_sf"/>
</dbReference>
<evidence type="ECO:0000313" key="4">
    <source>
        <dbReference type="RefSeq" id="XP_052130250.1"/>
    </source>
</evidence>
<dbReference type="RefSeq" id="XP_052130250.1">
    <property type="nucleotide sequence ID" value="XM_052274290.1"/>
</dbReference>
<reference evidence="4" key="1">
    <citation type="submission" date="2025-08" db="UniProtKB">
        <authorList>
            <consortium name="RefSeq"/>
        </authorList>
    </citation>
    <scope>IDENTIFICATION</scope>
    <source>
        <tissue evidence="4">Whole organism</tissue>
    </source>
</reference>
<accession>A0A9C6X6T3</accession>
<dbReference type="SUPFAM" id="SSF51905">
    <property type="entry name" value="FAD/NAD(P)-binding domain"/>
    <property type="match status" value="1"/>
</dbReference>
<dbReference type="AlphaFoldDB" id="A0A9C6X6T3"/>
<dbReference type="Pfam" id="PF05199">
    <property type="entry name" value="GMC_oxred_C"/>
    <property type="match status" value="1"/>
</dbReference>
<evidence type="ECO:0000256" key="1">
    <source>
        <dbReference type="ARBA" id="ARBA00010790"/>
    </source>
</evidence>
<dbReference type="GO" id="GO:0050660">
    <property type="term" value="F:flavin adenine dinucleotide binding"/>
    <property type="evidence" value="ECO:0007669"/>
    <property type="project" value="InterPro"/>
</dbReference>
<dbReference type="Proteomes" id="UP000504606">
    <property type="component" value="Unplaced"/>
</dbReference>
<dbReference type="GeneID" id="127751175"/>
<protein>
    <submittedName>
        <fullName evidence="4">Glucose dehydrogenase [FAD, quinone]-like</fullName>
    </submittedName>
</protein>
<comment type="similarity">
    <text evidence="1">Belongs to the GMC oxidoreductase family.</text>
</comment>
<sequence length="217" mass="24028">MDLLQFMAFVRTSLAAANTGHQPDMQIIFLGSTVDKDVGCVQPDAWRMNRVVTWPSLMRPESEGWVRLNVSNPSGPPLVKLNYFSDPKGHDLATVVEGLKLVLKLEKPLAKLGLVLDKTSNSQCSKDTFGSDAYLRCVARTRTQTAWHWSGTCRMGRKDDRQAVVDSRLRVKGVLGLRVADASIMPYIVSGNTNAPTIMIGEVAADLIKTDNKERKR</sequence>
<dbReference type="InterPro" id="IPR012132">
    <property type="entry name" value="GMC_OxRdtase"/>
</dbReference>
<evidence type="ECO:0000259" key="2">
    <source>
        <dbReference type="Pfam" id="PF05199"/>
    </source>
</evidence>
<dbReference type="PANTHER" id="PTHR11552">
    <property type="entry name" value="GLUCOSE-METHANOL-CHOLINE GMC OXIDOREDUCTASE"/>
    <property type="match status" value="1"/>
</dbReference>